<dbReference type="GO" id="GO:0016787">
    <property type="term" value="F:hydrolase activity"/>
    <property type="evidence" value="ECO:0007669"/>
    <property type="project" value="UniProtKB-KW"/>
</dbReference>
<dbReference type="InterPro" id="IPR022742">
    <property type="entry name" value="Hydrolase_4"/>
</dbReference>
<feature type="domain" description="Serine aminopeptidase S33" evidence="1">
    <location>
        <begin position="28"/>
        <end position="289"/>
    </location>
</feature>
<reference evidence="2 3" key="1">
    <citation type="submission" date="2019-11" db="EMBL/GenBank/DDBJ databases">
        <title>Genome analysis of Rhizobacterium cereale a novel genus and species isolated from maize roots in North Spain.</title>
        <authorList>
            <person name="Menendez E."/>
            <person name="Flores-Felix J.D."/>
            <person name="Ramirez-Bahena M.-H."/>
            <person name="Igual J.M."/>
            <person name="Garcia-Fraile P."/>
            <person name="Peix A."/>
            <person name="Velazquez E."/>
        </authorList>
    </citation>
    <scope>NUCLEOTIDE SEQUENCE [LARGE SCALE GENOMIC DNA]</scope>
    <source>
        <strain evidence="2 3">RZME27</strain>
    </source>
</reference>
<dbReference type="AlphaFoldDB" id="A0A6A8A8Z6"/>
<name>A0A6A8A8Z6_9HYPH</name>
<organism evidence="2 3">
    <name type="scientific">Endobacterium cereale</name>
    <dbReference type="NCBI Taxonomy" id="2663029"/>
    <lineage>
        <taxon>Bacteria</taxon>
        <taxon>Pseudomonadati</taxon>
        <taxon>Pseudomonadota</taxon>
        <taxon>Alphaproteobacteria</taxon>
        <taxon>Hyphomicrobiales</taxon>
        <taxon>Rhizobiaceae</taxon>
        <taxon>Endobacterium</taxon>
    </lineage>
</organism>
<keyword evidence="2" id="KW-0378">Hydrolase</keyword>
<dbReference type="PANTHER" id="PTHR11614">
    <property type="entry name" value="PHOSPHOLIPASE-RELATED"/>
    <property type="match status" value="1"/>
</dbReference>
<dbReference type="RefSeq" id="WP_153354862.1">
    <property type="nucleotide sequence ID" value="NZ_JAYKOO010000001.1"/>
</dbReference>
<comment type="caution">
    <text evidence="2">The sequence shown here is derived from an EMBL/GenBank/DDBJ whole genome shotgun (WGS) entry which is preliminary data.</text>
</comment>
<sequence length="319" mass="34577">MFAQTRWLDTPSATHLAYHHEPASQTAIGILIICHGLAEHSKRYGAFAEVMAATGFHVYAHDHRGHGETTADGAPIGRFGWKDGVKAVIRDVKAIRDLAATAHPHLPVVLFGHSMGGLTALNAAEDFPASFDALAIWNSNLNPGLAGRAAQLVLKTERALKGSDVPSTLLPKLTFGAWNKATGEGRTDFDWLSRQHAAVDAYVADPLCGFDASVSLWLDIFKLTFRATENDRILKLPQSLPVHLVGGGCDPATNNGQAVKWLSRQMQSLGMTNVTCNINRDMRHETVNEIGAAEAITEFADWATRALPKPSARSGQDWE</sequence>
<evidence type="ECO:0000259" key="1">
    <source>
        <dbReference type="Pfam" id="PF12146"/>
    </source>
</evidence>
<gene>
    <name evidence="2" type="ORF">GAO09_14080</name>
</gene>
<protein>
    <submittedName>
        <fullName evidence="2">Alpha/beta fold hydrolase</fullName>
    </submittedName>
</protein>
<dbReference type="Pfam" id="PF12146">
    <property type="entry name" value="Hydrolase_4"/>
    <property type="match status" value="1"/>
</dbReference>
<dbReference type="EMBL" id="WIXI01000044">
    <property type="protein sequence ID" value="MQY47164.1"/>
    <property type="molecule type" value="Genomic_DNA"/>
</dbReference>
<accession>A0A6A8A8Z6</accession>
<proteinExistence type="predicted"/>
<dbReference type="SUPFAM" id="SSF53474">
    <property type="entry name" value="alpha/beta-Hydrolases"/>
    <property type="match status" value="1"/>
</dbReference>
<dbReference type="InterPro" id="IPR051044">
    <property type="entry name" value="MAG_DAG_Lipase"/>
</dbReference>
<dbReference type="Gene3D" id="3.40.50.1820">
    <property type="entry name" value="alpha/beta hydrolase"/>
    <property type="match status" value="1"/>
</dbReference>
<dbReference type="InterPro" id="IPR029058">
    <property type="entry name" value="AB_hydrolase_fold"/>
</dbReference>
<evidence type="ECO:0000313" key="2">
    <source>
        <dbReference type="EMBL" id="MQY47164.1"/>
    </source>
</evidence>
<evidence type="ECO:0000313" key="3">
    <source>
        <dbReference type="Proteomes" id="UP000435138"/>
    </source>
</evidence>
<dbReference type="Proteomes" id="UP000435138">
    <property type="component" value="Unassembled WGS sequence"/>
</dbReference>
<keyword evidence="3" id="KW-1185">Reference proteome</keyword>